<dbReference type="Proteomes" id="UP001320420">
    <property type="component" value="Unassembled WGS sequence"/>
</dbReference>
<gene>
    <name evidence="5" type="ORF">SLS62_000041</name>
</gene>
<evidence type="ECO:0000256" key="2">
    <source>
        <dbReference type="RuleBase" id="RU361163"/>
    </source>
</evidence>
<dbReference type="InterPro" id="IPR002594">
    <property type="entry name" value="GH12"/>
</dbReference>
<dbReference type="PANTHER" id="PTHR34002:SF9">
    <property type="entry name" value="XYLOGLUCAN-SPECIFIC ENDO-BETA-1,4-GLUCANASE A"/>
    <property type="match status" value="1"/>
</dbReference>
<dbReference type="PANTHER" id="PTHR34002">
    <property type="entry name" value="BLR1656 PROTEIN"/>
    <property type="match status" value="1"/>
</dbReference>
<dbReference type="GO" id="GO:0000272">
    <property type="term" value="P:polysaccharide catabolic process"/>
    <property type="evidence" value="ECO:0007669"/>
    <property type="project" value="UniProtKB-KW"/>
</dbReference>
<protein>
    <submittedName>
        <fullName evidence="5">Uncharacterized protein</fullName>
    </submittedName>
</protein>
<evidence type="ECO:0000256" key="3">
    <source>
        <dbReference type="SAM" id="MobiDB-lite"/>
    </source>
</evidence>
<feature type="compositionally biased region" description="Low complexity" evidence="3">
    <location>
        <begin position="153"/>
        <end position="162"/>
    </location>
</feature>
<dbReference type="AlphaFoldDB" id="A0AAN9VAN7"/>
<reference evidence="5 6" key="1">
    <citation type="submission" date="2024-02" db="EMBL/GenBank/DDBJ databases">
        <title>De novo assembly and annotation of 12 fungi associated with fruit tree decline syndrome in Ontario, Canada.</title>
        <authorList>
            <person name="Sulman M."/>
            <person name="Ellouze W."/>
            <person name="Ilyukhin E."/>
        </authorList>
    </citation>
    <scope>NUCLEOTIDE SEQUENCE [LARGE SCALE GENOMIC DNA]</scope>
    <source>
        <strain evidence="5 6">M11/M66-122</strain>
    </source>
</reference>
<keyword evidence="4" id="KW-0732">Signal</keyword>
<evidence type="ECO:0000313" key="5">
    <source>
        <dbReference type="EMBL" id="KAK7757664.1"/>
    </source>
</evidence>
<feature type="compositionally biased region" description="Low complexity" evidence="3">
    <location>
        <begin position="111"/>
        <end position="131"/>
    </location>
</feature>
<comment type="similarity">
    <text evidence="1 2">Belongs to the glycosyl hydrolase 12 (cellulase H) family.</text>
</comment>
<dbReference type="GO" id="GO:0008810">
    <property type="term" value="F:cellulase activity"/>
    <property type="evidence" value="ECO:0007669"/>
    <property type="project" value="InterPro"/>
</dbReference>
<evidence type="ECO:0000256" key="1">
    <source>
        <dbReference type="ARBA" id="ARBA00005519"/>
    </source>
</evidence>
<keyword evidence="2" id="KW-0378">Hydrolase</keyword>
<dbReference type="InterPro" id="IPR013319">
    <property type="entry name" value="GH11/12"/>
</dbReference>
<dbReference type="InterPro" id="IPR013320">
    <property type="entry name" value="ConA-like_dom_sf"/>
</dbReference>
<dbReference type="EMBL" id="JAKJXP020000001">
    <property type="protein sequence ID" value="KAK7757664.1"/>
    <property type="molecule type" value="Genomic_DNA"/>
</dbReference>
<evidence type="ECO:0000256" key="4">
    <source>
        <dbReference type="SAM" id="SignalP"/>
    </source>
</evidence>
<dbReference type="SUPFAM" id="SSF49899">
    <property type="entry name" value="Concanavalin A-like lectins/glucanases"/>
    <property type="match status" value="1"/>
</dbReference>
<evidence type="ECO:0000313" key="6">
    <source>
        <dbReference type="Proteomes" id="UP001320420"/>
    </source>
</evidence>
<keyword evidence="2" id="KW-0119">Carbohydrate metabolism</keyword>
<accession>A0AAN9VAN7</accession>
<comment type="caution">
    <text evidence="5">The sequence shown here is derived from an EMBL/GenBank/DDBJ whole genome shotgun (WGS) entry which is preliminary data.</text>
</comment>
<feature type="region of interest" description="Disordered" evidence="3">
    <location>
        <begin position="51"/>
        <end position="71"/>
    </location>
</feature>
<feature type="region of interest" description="Disordered" evidence="3">
    <location>
        <begin position="105"/>
        <end position="177"/>
    </location>
</feature>
<feature type="chain" id="PRO_5042873116" evidence="4">
    <location>
        <begin position="19"/>
        <end position="449"/>
    </location>
</feature>
<sequence length="449" mass="46366">MLTLTFLLLALNPLVAHGLPSEGEARCKTVTVTSTVQLDPTTVIVPAETSSFAPVAPPAPTDSPVESDTRVLQTPTVRLTTSSSVFFGNGTGAIPSYPASSLLSSGATGVASLPSPSSKTAAAASSSTTVAERPTVESTSTKAAAPTTVIEKSPSSAVASSSDTQQEEPSTTATATATAAATAASSSLNDLLSDATKVADSPAATSMCGDADRKILPGYPWTVSNAMYNAGQMVGQQCTNYEDLVATADGTQHVRYRSVTDIERVGDTEDLCKGYSNVGIGKNLKKQFRDVKAIPASFQWDRTNTTEFKGANVFDFITAPTSGDGTSTATAEFMLWLEIWGGQVPIGFAEGPVATLDLYGASFALYEGQNPGSGVTVRSALPADGASPFTKGGSGGSGVFTGDMKDWLQAMADRGYIRDDDYVNVGNAGTEVFYGSSEMEAVVALEILV</sequence>
<dbReference type="Gene3D" id="2.60.120.180">
    <property type="match status" value="1"/>
</dbReference>
<keyword evidence="2" id="KW-0326">Glycosidase</keyword>
<name>A0AAN9VAN7_9PEZI</name>
<organism evidence="5 6">
    <name type="scientific">Diatrype stigma</name>
    <dbReference type="NCBI Taxonomy" id="117547"/>
    <lineage>
        <taxon>Eukaryota</taxon>
        <taxon>Fungi</taxon>
        <taxon>Dikarya</taxon>
        <taxon>Ascomycota</taxon>
        <taxon>Pezizomycotina</taxon>
        <taxon>Sordariomycetes</taxon>
        <taxon>Xylariomycetidae</taxon>
        <taxon>Xylariales</taxon>
        <taxon>Diatrypaceae</taxon>
        <taxon>Diatrype</taxon>
    </lineage>
</organism>
<keyword evidence="2" id="KW-0624">Polysaccharide degradation</keyword>
<feature type="signal peptide" evidence="4">
    <location>
        <begin position="1"/>
        <end position="18"/>
    </location>
</feature>
<keyword evidence="6" id="KW-1185">Reference proteome</keyword>
<proteinExistence type="inferred from homology"/>
<dbReference type="Pfam" id="PF01670">
    <property type="entry name" value="Glyco_hydro_12"/>
    <property type="match status" value="1"/>
</dbReference>